<dbReference type="GO" id="GO:0030313">
    <property type="term" value="C:cell envelope"/>
    <property type="evidence" value="ECO:0007669"/>
    <property type="project" value="UniProtKB-SubCell"/>
</dbReference>
<comment type="similarity">
    <text evidence="2">Belongs to the bacterial solute-binding protein 2 family.</text>
</comment>
<dbReference type="PANTHER" id="PTHR46847">
    <property type="entry name" value="D-ALLOSE-BINDING PERIPLASMIC PROTEIN-RELATED"/>
    <property type="match status" value="1"/>
</dbReference>
<gene>
    <name evidence="5" type="ORF">B5V02_08905</name>
</gene>
<proteinExistence type="inferred from homology"/>
<dbReference type="EMBL" id="MZXV01000017">
    <property type="protein sequence ID" value="PZV38769.1"/>
    <property type="molecule type" value="Genomic_DNA"/>
</dbReference>
<comment type="subcellular location">
    <subcellularLocation>
        <location evidence="1">Cell envelope</location>
    </subcellularLocation>
</comment>
<accession>A0A2W7CY91</accession>
<comment type="caution">
    <text evidence="5">The sequence shown here is derived from an EMBL/GenBank/DDBJ whole genome shotgun (WGS) entry which is preliminary data.</text>
</comment>
<evidence type="ECO:0000313" key="6">
    <source>
        <dbReference type="Proteomes" id="UP000248616"/>
    </source>
</evidence>
<keyword evidence="3" id="KW-0732">Signal</keyword>
<dbReference type="GO" id="GO:0030246">
    <property type="term" value="F:carbohydrate binding"/>
    <property type="evidence" value="ECO:0007669"/>
    <property type="project" value="UniProtKB-ARBA"/>
</dbReference>
<evidence type="ECO:0000256" key="3">
    <source>
        <dbReference type="ARBA" id="ARBA00022729"/>
    </source>
</evidence>
<dbReference type="InterPro" id="IPR025997">
    <property type="entry name" value="SBP_2_dom"/>
</dbReference>
<dbReference type="InterPro" id="IPR028082">
    <property type="entry name" value="Peripla_BP_I"/>
</dbReference>
<dbReference type="Proteomes" id="UP000248616">
    <property type="component" value="Unassembled WGS sequence"/>
</dbReference>
<evidence type="ECO:0000256" key="1">
    <source>
        <dbReference type="ARBA" id="ARBA00004196"/>
    </source>
</evidence>
<dbReference type="OrthoDB" id="9342512at2"/>
<name>A0A2W7CY91_9HYPH</name>
<protein>
    <recommendedName>
        <fullName evidence="4">Periplasmic binding protein domain-containing protein</fullName>
    </recommendedName>
</protein>
<dbReference type="PANTHER" id="PTHR46847:SF1">
    <property type="entry name" value="D-ALLOSE-BINDING PERIPLASMIC PROTEIN-RELATED"/>
    <property type="match status" value="1"/>
</dbReference>
<reference evidence="6" key="1">
    <citation type="submission" date="2017-03" db="EMBL/GenBank/DDBJ databases">
        <authorList>
            <person name="Safronova V.I."/>
            <person name="Sazanova A.L."/>
            <person name="Chirak E.R."/>
        </authorList>
    </citation>
    <scope>NUCLEOTIDE SEQUENCE [LARGE SCALE GENOMIC DNA]</scope>
    <source>
        <strain evidence="6">Ach-343</strain>
    </source>
</reference>
<evidence type="ECO:0000256" key="2">
    <source>
        <dbReference type="ARBA" id="ARBA00007639"/>
    </source>
</evidence>
<dbReference type="Gene3D" id="3.40.50.2300">
    <property type="match status" value="2"/>
</dbReference>
<dbReference type="AlphaFoldDB" id="A0A2W7CY91"/>
<organism evidence="5 6">
    <name type="scientific">Mesorhizobium kowhaii</name>
    <dbReference type="NCBI Taxonomy" id="1300272"/>
    <lineage>
        <taxon>Bacteria</taxon>
        <taxon>Pseudomonadati</taxon>
        <taxon>Pseudomonadota</taxon>
        <taxon>Alphaproteobacteria</taxon>
        <taxon>Hyphomicrobiales</taxon>
        <taxon>Phyllobacteriaceae</taxon>
        <taxon>Mesorhizobium</taxon>
    </lineage>
</organism>
<evidence type="ECO:0000259" key="4">
    <source>
        <dbReference type="Pfam" id="PF13407"/>
    </source>
</evidence>
<dbReference type="Pfam" id="PF13407">
    <property type="entry name" value="Peripla_BP_4"/>
    <property type="match status" value="1"/>
</dbReference>
<keyword evidence="6" id="KW-1185">Reference proteome</keyword>
<feature type="domain" description="Periplasmic binding protein" evidence="4">
    <location>
        <begin position="92"/>
        <end position="334"/>
    </location>
</feature>
<dbReference type="SUPFAM" id="SSF53822">
    <property type="entry name" value="Periplasmic binding protein-like I"/>
    <property type="match status" value="1"/>
</dbReference>
<evidence type="ECO:0000313" key="5">
    <source>
        <dbReference type="EMBL" id="PZV38769.1"/>
    </source>
</evidence>
<sequence>MAVERSKLRGNEMKRGFIASAAIAVPMIAALGSAVMAAGTEPSVISEAKAYVEKVSAMPGAWPGPKTSPTVAKGKSVTIISCAQASNCSVDAQSAYEAALELGWTPTIVDGKGDPSLYNAALRSATNAKADGIIDISLPSALIQDGLRYATQHKIPVINAADIISKDPLIFGSVEHQWTDQGVMLGKWIIADSDGKAGVIILRDDEFPGVKERQDNVSKVLATCGGCKVLDEVGLTIQQATNPSVMQQQVQSLLARFGKDATYIVAPFGTVDGLVVPALRAAGRSEVKVVGYDGNKQQMQLCQQGKVNAIAVTMLAWTGWGAVDQLNRAFNGEKAAPQAVPAFLMTKQTCTGSGMAEDVSTFDYKAEYRKLWGIAK</sequence>